<dbReference type="CDD" id="cd07381">
    <property type="entry name" value="MPP_CapA"/>
    <property type="match status" value="1"/>
</dbReference>
<dbReference type="InterPro" id="IPR029052">
    <property type="entry name" value="Metallo-depent_PP-like"/>
</dbReference>
<dbReference type="SMART" id="SM00854">
    <property type="entry name" value="PGA_cap"/>
    <property type="match status" value="1"/>
</dbReference>
<evidence type="ECO:0000256" key="1">
    <source>
        <dbReference type="ARBA" id="ARBA00005662"/>
    </source>
</evidence>
<feature type="domain" description="Capsule synthesis protein CapA" evidence="2">
    <location>
        <begin position="10"/>
        <end position="321"/>
    </location>
</feature>
<gene>
    <name evidence="3" type="ORF">IMF26_06355</name>
</gene>
<name>A0AAT9L9M6_9FIRM</name>
<dbReference type="EMBL" id="CP062796">
    <property type="protein sequence ID" value="QUL97737.1"/>
    <property type="molecule type" value="Genomic_DNA"/>
</dbReference>
<reference evidence="3" key="1">
    <citation type="submission" date="2020-10" db="EMBL/GenBank/DDBJ databases">
        <authorList>
            <person name="Kadnikov V."/>
            <person name="Beletsky A.V."/>
            <person name="Mardanov A.V."/>
            <person name="Karnachuk O.V."/>
            <person name="Ravin N.V."/>
        </authorList>
    </citation>
    <scope>NUCLEOTIDE SEQUENCE</scope>
    <source>
        <strain evidence="3">Bu02</strain>
    </source>
</reference>
<dbReference type="KEGG" id="fcz:IMF26_06355"/>
<accession>A0AAT9L9M6</accession>
<dbReference type="SUPFAM" id="SSF56300">
    <property type="entry name" value="Metallo-dependent phosphatases"/>
    <property type="match status" value="1"/>
</dbReference>
<organism evidence="3">
    <name type="scientific">Candidatus Fermentithermobacillus carboniphilus</name>
    <dbReference type="NCBI Taxonomy" id="3085328"/>
    <lineage>
        <taxon>Bacteria</taxon>
        <taxon>Bacillati</taxon>
        <taxon>Bacillota</taxon>
        <taxon>Candidatus Fermentithermobacillia</taxon>
        <taxon>Candidatus Fermentithermobacillales</taxon>
        <taxon>Candidatus Fermentithermobacillaceae</taxon>
        <taxon>Candidatus Fermentithermobacillus</taxon>
    </lineage>
</organism>
<dbReference type="Pfam" id="PF09587">
    <property type="entry name" value="PGA_cap"/>
    <property type="match status" value="1"/>
</dbReference>
<protein>
    <submittedName>
        <fullName evidence="3">CapA family protein</fullName>
    </submittedName>
</protein>
<dbReference type="PANTHER" id="PTHR33393">
    <property type="entry name" value="POLYGLUTAMINE SYNTHESIS ACCESSORY PROTEIN RV0574C-RELATED"/>
    <property type="match status" value="1"/>
</dbReference>
<evidence type="ECO:0000313" key="3">
    <source>
        <dbReference type="EMBL" id="QUL97737.1"/>
    </source>
</evidence>
<comment type="similarity">
    <text evidence="1">Belongs to the CapA family.</text>
</comment>
<evidence type="ECO:0000259" key="2">
    <source>
        <dbReference type="SMART" id="SM00854"/>
    </source>
</evidence>
<proteinExistence type="inferred from homology"/>
<sequence length="438" mass="49284">MPNQEKPRFSMALTGDSFITTRISCYNEPDFTELFDLIRNQDFGFTNLEVLLNDYKGIPAAESGGTYAGAPTALAKEIKWAGFHMVSRANNHSLDYSYEGLRITSRTLDEYGISHAGVGETLAEARSPAYMDFPFGRVALLSASSTFASWGRAGDSRADFQGRPGLSPLRYVTKYHLTAEQINSLRQIESALGLRQIKERLKASGFTKPEEDTEFSFLGLQFVESDVPGIHSEPNEKDVREIVKWIKDARRQADWVLFSLHAHEAQLERELPAEFIVTFARKCVDAGVDVFVGHGPHVLRGIEIYKGKPIFYSLGNFIFQNDLVYKHPQEIYDRYSLPLDATPADIYDTRSKNDTVGFPSDPAYWESVLAVVVFEDRSPKRIDLFPLTLGFGKPRPQRGRPFLARGEEAVRILRRLQGLSEPFGTAIEIEGEKGIIRI</sequence>
<dbReference type="InterPro" id="IPR019079">
    <property type="entry name" value="Capsule_synth_CapA"/>
</dbReference>
<dbReference type="InterPro" id="IPR052169">
    <property type="entry name" value="CW_Biosynth-Accessory"/>
</dbReference>
<reference evidence="3" key="2">
    <citation type="journal article" date="2023" name="Biology">
        <title>Prokaryotic Life Associated with Coal-Fire Gas Vents Revealed by Metagenomics.</title>
        <authorList>
            <person name="Kadnikov V.V."/>
            <person name="Mardanov A.V."/>
            <person name="Beletsky A.V."/>
            <person name="Karnachuk O.V."/>
            <person name="Ravin N.V."/>
        </authorList>
    </citation>
    <scope>NUCLEOTIDE SEQUENCE</scope>
    <source>
        <strain evidence="3">Bu02</strain>
    </source>
</reference>
<dbReference type="PANTHER" id="PTHR33393:SF13">
    <property type="entry name" value="PGA BIOSYNTHESIS PROTEIN CAPA"/>
    <property type="match status" value="1"/>
</dbReference>
<dbReference type="AlphaFoldDB" id="A0AAT9L9M6"/>